<dbReference type="RefSeq" id="WP_096893751.1">
    <property type="nucleotide sequence ID" value="NZ_BAOS01000011.1"/>
</dbReference>
<name>A0A286TWZ8_9BACT</name>
<dbReference type="EMBL" id="BAOS01000011">
    <property type="protein sequence ID" value="GAX60404.1"/>
    <property type="molecule type" value="Genomic_DNA"/>
</dbReference>
<sequence>MYARIISVVVITILCYTTKAISEDLNNVAVNSENERAYSDKADDLLVCFDKNLLSVRANDVSIEDIMQEVVRISGVKGWVFDGGKEKITIEFRDIPLQMGIAKILKNRNYGFFYNQGDSGGALHLVETEQSLPTGPSGPVDNEHRGHFNSAESVSKSMRNASKNNVHARLNKRKYSEQNTFGLANVTSHENNQKIEEIKNLLTGIDLSGITNALSQSTDTPVQGVTPAGAEDFIEALNNISSAEGVQSALSNGETGQAFIENLKSSIMDELKKFMSINVTK</sequence>
<evidence type="ECO:0000313" key="2">
    <source>
        <dbReference type="Proteomes" id="UP000218542"/>
    </source>
</evidence>
<dbReference type="OrthoDB" id="268042at2"/>
<reference evidence="2" key="1">
    <citation type="journal article" date="2017" name="Environ. Microbiol. Rep.">
        <title>Genetic Diversity of Marine Anaerobic Ammonium-Oxidizing Bacteria as Revealed by Genomic and Proteomic Analyses of 'Candidatus Scalindua japonica'.</title>
        <authorList>
            <person name="Oshiki M."/>
            <person name="Mizuto K."/>
            <person name="Kimura Z."/>
            <person name="Kindaichi T."/>
            <person name="Satoh H."/>
            <person name="Okabe S."/>
        </authorList>
    </citation>
    <scope>NUCLEOTIDE SEQUENCE [LARGE SCALE GENOMIC DNA]</scope>
    <source>
        <strain evidence="2">husup-a2</strain>
    </source>
</reference>
<accession>A0A286TWZ8</accession>
<dbReference type="AlphaFoldDB" id="A0A286TWZ8"/>
<protein>
    <submittedName>
        <fullName evidence="1">Uncharacterized protein</fullName>
    </submittedName>
</protein>
<evidence type="ECO:0000313" key="1">
    <source>
        <dbReference type="EMBL" id="GAX60404.1"/>
    </source>
</evidence>
<gene>
    <name evidence="1" type="ORF">SCALIN_C11_0015</name>
</gene>
<keyword evidence="2" id="KW-1185">Reference proteome</keyword>
<proteinExistence type="predicted"/>
<dbReference type="Proteomes" id="UP000218542">
    <property type="component" value="Unassembled WGS sequence"/>
</dbReference>
<organism evidence="1 2">
    <name type="scientific">Candidatus Scalindua japonica</name>
    <dbReference type="NCBI Taxonomy" id="1284222"/>
    <lineage>
        <taxon>Bacteria</taxon>
        <taxon>Pseudomonadati</taxon>
        <taxon>Planctomycetota</taxon>
        <taxon>Candidatus Brocadiia</taxon>
        <taxon>Candidatus Brocadiales</taxon>
        <taxon>Candidatus Scalinduaceae</taxon>
        <taxon>Candidatus Scalindua</taxon>
    </lineage>
</organism>
<comment type="caution">
    <text evidence="1">The sequence shown here is derived from an EMBL/GenBank/DDBJ whole genome shotgun (WGS) entry which is preliminary data.</text>
</comment>